<feature type="domain" description="Tyrosine-protein kinase G-rich" evidence="20">
    <location>
        <begin position="372"/>
        <end position="446"/>
    </location>
</feature>
<accession>A0A4R6B0C6</accession>
<evidence type="ECO:0000256" key="4">
    <source>
        <dbReference type="ARBA" id="ARBA00011903"/>
    </source>
</evidence>
<evidence type="ECO:0000256" key="3">
    <source>
        <dbReference type="ARBA" id="ARBA00008883"/>
    </source>
</evidence>
<evidence type="ECO:0000256" key="10">
    <source>
        <dbReference type="ARBA" id="ARBA00022777"/>
    </source>
</evidence>
<evidence type="ECO:0000256" key="7">
    <source>
        <dbReference type="ARBA" id="ARBA00022679"/>
    </source>
</evidence>
<feature type="domain" description="Polysaccharide chain length determinant N-terminal" evidence="18">
    <location>
        <begin position="24"/>
        <end position="117"/>
    </location>
</feature>
<keyword evidence="9" id="KW-0547">Nucleotide-binding</keyword>
<feature type="transmembrane region" description="Helical" evidence="17">
    <location>
        <begin position="40"/>
        <end position="57"/>
    </location>
</feature>
<dbReference type="Proteomes" id="UP000294562">
    <property type="component" value="Unassembled WGS sequence"/>
</dbReference>
<comment type="similarity">
    <text evidence="3">Belongs to the etk/wzc family.</text>
</comment>
<feature type="coiled-coil region" evidence="16">
    <location>
        <begin position="221"/>
        <end position="284"/>
    </location>
</feature>
<evidence type="ECO:0000256" key="14">
    <source>
        <dbReference type="ARBA" id="ARBA00023137"/>
    </source>
</evidence>
<keyword evidence="12 17" id="KW-1133">Transmembrane helix</keyword>
<dbReference type="GO" id="GO:0005886">
    <property type="term" value="C:plasma membrane"/>
    <property type="evidence" value="ECO:0007669"/>
    <property type="project" value="UniProtKB-SubCell"/>
</dbReference>
<keyword evidence="8 17" id="KW-0812">Transmembrane</keyword>
<keyword evidence="7 21" id="KW-0808">Transferase</keyword>
<proteinExistence type="inferred from homology"/>
<keyword evidence="10 21" id="KW-0418">Kinase</keyword>
<dbReference type="InterPro" id="IPR005702">
    <property type="entry name" value="Wzc-like_C"/>
</dbReference>
<gene>
    <name evidence="21" type="ORF">E2L05_08900</name>
</gene>
<dbReference type="SUPFAM" id="SSF52540">
    <property type="entry name" value="P-loop containing nucleoside triphosphate hydrolases"/>
    <property type="match status" value="1"/>
</dbReference>
<evidence type="ECO:0000256" key="13">
    <source>
        <dbReference type="ARBA" id="ARBA00023136"/>
    </source>
</evidence>
<evidence type="ECO:0000256" key="16">
    <source>
        <dbReference type="SAM" id="Coils"/>
    </source>
</evidence>
<keyword evidence="6" id="KW-0997">Cell inner membrane</keyword>
<dbReference type="CDD" id="cd05387">
    <property type="entry name" value="BY-kinase"/>
    <property type="match status" value="1"/>
</dbReference>
<keyword evidence="16" id="KW-0175">Coiled coil</keyword>
<dbReference type="Pfam" id="PF13807">
    <property type="entry name" value="GNVR"/>
    <property type="match status" value="1"/>
</dbReference>
<evidence type="ECO:0000256" key="9">
    <source>
        <dbReference type="ARBA" id="ARBA00022741"/>
    </source>
</evidence>
<feature type="domain" description="AAA" evidence="19">
    <location>
        <begin position="525"/>
        <end position="635"/>
    </location>
</feature>
<dbReference type="Pfam" id="PF13614">
    <property type="entry name" value="AAA_31"/>
    <property type="match status" value="1"/>
</dbReference>
<dbReference type="EMBL" id="SMZO01000016">
    <property type="protein sequence ID" value="TDL88186.1"/>
    <property type="molecule type" value="Genomic_DNA"/>
</dbReference>
<reference evidence="21 22" key="1">
    <citation type="submission" date="2019-03" db="EMBL/GenBank/DDBJ databases">
        <title>Rhodobacteraceae bacterium SM1902, a new member of the family Rhodobacteraceae isolated from Yantai.</title>
        <authorList>
            <person name="Sun Y."/>
        </authorList>
    </citation>
    <scope>NUCLEOTIDE SEQUENCE [LARGE SCALE GENOMIC DNA]</scope>
    <source>
        <strain evidence="21 22">SM1902</strain>
    </source>
</reference>
<comment type="caution">
    <text evidence="21">The sequence shown here is derived from an EMBL/GenBank/DDBJ whole genome shotgun (WGS) entry which is preliminary data.</text>
</comment>
<evidence type="ECO:0000313" key="21">
    <source>
        <dbReference type="EMBL" id="TDL88186.1"/>
    </source>
</evidence>
<evidence type="ECO:0000259" key="19">
    <source>
        <dbReference type="Pfam" id="PF13614"/>
    </source>
</evidence>
<dbReference type="EC" id="2.7.10.2" evidence="4"/>
<dbReference type="AlphaFoldDB" id="A0A4R6B0C6"/>
<dbReference type="Gene3D" id="3.40.50.300">
    <property type="entry name" value="P-loop containing nucleotide triphosphate hydrolases"/>
    <property type="match status" value="1"/>
</dbReference>
<dbReference type="OrthoDB" id="230260at2"/>
<dbReference type="InterPro" id="IPR050445">
    <property type="entry name" value="Bact_polysacc_biosynth/exp"/>
</dbReference>
<evidence type="ECO:0000256" key="6">
    <source>
        <dbReference type="ARBA" id="ARBA00022519"/>
    </source>
</evidence>
<evidence type="ECO:0000313" key="22">
    <source>
        <dbReference type="Proteomes" id="UP000294562"/>
    </source>
</evidence>
<dbReference type="InterPro" id="IPR027417">
    <property type="entry name" value="P-loop_NTPase"/>
</dbReference>
<dbReference type="GO" id="GO:0005524">
    <property type="term" value="F:ATP binding"/>
    <property type="evidence" value="ECO:0007669"/>
    <property type="project" value="UniProtKB-KW"/>
</dbReference>
<keyword evidence="14" id="KW-0829">Tyrosine-protein kinase</keyword>
<comment type="catalytic activity">
    <reaction evidence="15">
        <text>L-tyrosyl-[protein] + ATP = O-phospho-L-tyrosyl-[protein] + ADP + H(+)</text>
        <dbReference type="Rhea" id="RHEA:10596"/>
        <dbReference type="Rhea" id="RHEA-COMP:10136"/>
        <dbReference type="Rhea" id="RHEA-COMP:20101"/>
        <dbReference type="ChEBI" id="CHEBI:15378"/>
        <dbReference type="ChEBI" id="CHEBI:30616"/>
        <dbReference type="ChEBI" id="CHEBI:46858"/>
        <dbReference type="ChEBI" id="CHEBI:61978"/>
        <dbReference type="ChEBI" id="CHEBI:456216"/>
        <dbReference type="EC" id="2.7.10.2"/>
    </reaction>
</comment>
<evidence type="ECO:0000259" key="18">
    <source>
        <dbReference type="Pfam" id="PF02706"/>
    </source>
</evidence>
<dbReference type="Pfam" id="PF02706">
    <property type="entry name" value="Wzz"/>
    <property type="match status" value="1"/>
</dbReference>
<keyword evidence="11" id="KW-0067">ATP-binding</keyword>
<evidence type="ECO:0000256" key="5">
    <source>
        <dbReference type="ARBA" id="ARBA00022475"/>
    </source>
</evidence>
<dbReference type="InterPro" id="IPR032807">
    <property type="entry name" value="GNVR"/>
</dbReference>
<organism evidence="21 22">
    <name type="scientific">Meridianimarinicoccus aquatilis</name>
    <dbReference type="NCBI Taxonomy" id="2552766"/>
    <lineage>
        <taxon>Bacteria</taxon>
        <taxon>Pseudomonadati</taxon>
        <taxon>Pseudomonadota</taxon>
        <taxon>Alphaproteobacteria</taxon>
        <taxon>Rhodobacterales</taxon>
        <taxon>Paracoccaceae</taxon>
        <taxon>Meridianimarinicoccus</taxon>
    </lineage>
</organism>
<evidence type="ECO:0000256" key="12">
    <source>
        <dbReference type="ARBA" id="ARBA00022989"/>
    </source>
</evidence>
<evidence type="ECO:0000256" key="17">
    <source>
        <dbReference type="SAM" id="Phobius"/>
    </source>
</evidence>
<keyword evidence="22" id="KW-1185">Reference proteome</keyword>
<dbReference type="InterPro" id="IPR003856">
    <property type="entry name" value="LPS_length_determ_N"/>
</dbReference>
<evidence type="ECO:0000256" key="8">
    <source>
        <dbReference type="ARBA" id="ARBA00022692"/>
    </source>
</evidence>
<evidence type="ECO:0000259" key="20">
    <source>
        <dbReference type="Pfam" id="PF13807"/>
    </source>
</evidence>
<comment type="subcellular location">
    <subcellularLocation>
        <location evidence="1">Cell inner membrane</location>
        <topology evidence="1">Multi-pass membrane protein</topology>
    </subcellularLocation>
</comment>
<feature type="coiled-coil region" evidence="16">
    <location>
        <begin position="339"/>
        <end position="380"/>
    </location>
</feature>
<name>A0A4R6B0C6_9RHOB</name>
<comment type="similarity">
    <text evidence="2">Belongs to the CpsD/CapB family.</text>
</comment>
<sequence>MPSRLSRSTEDGQQSPKAPQDIEEELDLFALLQTVWNGKWIITLLTLVSICLGFAYLKGMAVPLYTASATVVLDNREEQVVDLKNVMSGLSGDQATVNTEVEVIRSRGLAEQLVDELGLLNDPEFNGTLREPSRFSIGSLIGLLTGGSDEAEEQSAQRIRDDVVDRVLAALSVSNLRQSYVFTITMVTQSPEKSALMANTLAEVYIRDQLAVKFAATDAAVEWLSNRVSELRMELEQAEQAVKNFNASTDLISPEALEALNRQVKDLRTRIDEAQNLRGNAEGKLISLTTARDSGDMTLMAQIAEDPALNRIVATDLPNVDDLFMARFDQIERRVEQDRDRAAVQLAALQASYQSLNSRIEAQSDDLVQLQQLRREAEATGTIYAYFLNRLKETEVQRGIQQADSRVLSSSVVPVSASSPRTKMVLGIYAIFGLLAGTALVLGREAIQNTYRSAEELGDRTGARVLGTVPRIPVRKRAQLLRYIIDKPTSSAAEAIRNLRTSLMLSNIDAPPQVILSTSSIPSEGKTTLSILLAQNLAALGKKVLLIEGDMRRRVFSTYFDIPAEVGLVGVLTGEVPLEQAVSHEPTLGIDILPSENPNANAADLYSSDRFAEMLVEMRAKYDIIVLDTPPVLVVPDSRVAARHVDAVVFSVRWDSTHKHQVRAGLEMFASVGIKVTGVVLSQVDPKGLKRYGYGQYGGYGGNYGGYYQN</sequence>
<evidence type="ECO:0000256" key="15">
    <source>
        <dbReference type="ARBA" id="ARBA00051245"/>
    </source>
</evidence>
<dbReference type="InterPro" id="IPR025669">
    <property type="entry name" value="AAA_dom"/>
</dbReference>
<dbReference type="PANTHER" id="PTHR32309:SF13">
    <property type="entry name" value="FERRIC ENTEROBACTIN TRANSPORT PROTEIN FEPE"/>
    <property type="match status" value="1"/>
</dbReference>
<protein>
    <recommendedName>
        <fullName evidence="4">non-specific protein-tyrosine kinase</fullName>
        <ecNumber evidence="4">2.7.10.2</ecNumber>
    </recommendedName>
</protein>
<evidence type="ECO:0000256" key="1">
    <source>
        <dbReference type="ARBA" id="ARBA00004429"/>
    </source>
</evidence>
<dbReference type="PANTHER" id="PTHR32309">
    <property type="entry name" value="TYROSINE-PROTEIN KINASE"/>
    <property type="match status" value="1"/>
</dbReference>
<dbReference type="GO" id="GO:0004715">
    <property type="term" value="F:non-membrane spanning protein tyrosine kinase activity"/>
    <property type="evidence" value="ECO:0007669"/>
    <property type="project" value="UniProtKB-EC"/>
</dbReference>
<evidence type="ECO:0000256" key="2">
    <source>
        <dbReference type="ARBA" id="ARBA00007316"/>
    </source>
</evidence>
<keyword evidence="13 17" id="KW-0472">Membrane</keyword>
<keyword evidence="5" id="KW-1003">Cell membrane</keyword>
<evidence type="ECO:0000256" key="11">
    <source>
        <dbReference type="ARBA" id="ARBA00022840"/>
    </source>
</evidence>
<dbReference type="NCBIfam" id="TIGR01007">
    <property type="entry name" value="eps_fam"/>
    <property type="match status" value="1"/>
</dbReference>